<dbReference type="InterPro" id="IPR014729">
    <property type="entry name" value="Rossmann-like_a/b/a_fold"/>
</dbReference>
<dbReference type="AlphaFoldDB" id="A0A1M5EM69"/>
<feature type="binding site" evidence="6">
    <location>
        <position position="226"/>
    </location>
    <ligand>
        <name>FAD</name>
        <dbReference type="ChEBI" id="CHEBI:57692"/>
    </ligand>
</feature>
<comment type="cofactor">
    <cofactor evidence="6 7">
        <name>FAD</name>
        <dbReference type="ChEBI" id="CHEBI:57692"/>
    </cofactor>
    <text evidence="6 7">Binds 1 FAD per subunit.</text>
</comment>
<dbReference type="OrthoDB" id="9772484at2"/>
<reference evidence="10 11" key="1">
    <citation type="submission" date="2016-11" db="EMBL/GenBank/DDBJ databases">
        <authorList>
            <person name="Jaros S."/>
            <person name="Januszkiewicz K."/>
            <person name="Wedrychowicz H."/>
        </authorList>
    </citation>
    <scope>NUCLEOTIDE SEQUENCE [LARGE SCALE GENOMIC DNA]</scope>
    <source>
        <strain evidence="10 11">DSM 19980</strain>
    </source>
</reference>
<dbReference type="InterPro" id="IPR014133">
    <property type="entry name" value="Cry_DASH"/>
</dbReference>
<feature type="domain" description="Photolyase/cryptochrome alpha/beta" evidence="9">
    <location>
        <begin position="3"/>
        <end position="135"/>
    </location>
</feature>
<dbReference type="SUPFAM" id="SSF48173">
    <property type="entry name" value="Cryptochrome/photolyase FAD-binding domain"/>
    <property type="match status" value="1"/>
</dbReference>
<evidence type="ECO:0000256" key="7">
    <source>
        <dbReference type="RuleBase" id="RU367151"/>
    </source>
</evidence>
<feature type="binding site" evidence="6">
    <location>
        <begin position="279"/>
        <end position="286"/>
    </location>
    <ligand>
        <name>FAD</name>
        <dbReference type="ChEBI" id="CHEBI:57692"/>
    </ligand>
</feature>
<sequence length="424" mass="48483">MSITGLYWFTQDLRLHDNATLLDATRRCDRLLCVYCIDPAWFETGEFGSARLGRHRWRFLNETLDDLEQRLAARGQHLIRCFRSPGPALDALIEQHRVDVVVRSQSADWYLEKAWESLQRRWPDVEFAERVTHTLFDRDALPFTLDELPGSFTQFRKRVEPLGIAAPVAAPEALPPPVDNASLSSPPSPPPMPETTDDPDSAFRGGEREGLAHLDAYFGGSLPLHYKQTRNALEGWQNSSKFSAWLANGALSGRLVIERLRDFEQRVGANESTYWLYFELLWREFYQWYAHAHGARLFRLSGLKGESPRPDRDRARFAAWGRGETGLPIVDACMRELNATGYMSNRGRQLVASALINELNQDWRWGAAYFEQQLVDYDVASNWGNWQYLGGVGADPRGLRRFDLAKQTAQYDPQGTFIARWLNG</sequence>
<evidence type="ECO:0000256" key="1">
    <source>
        <dbReference type="ARBA" id="ARBA00005862"/>
    </source>
</evidence>
<dbReference type="Gene3D" id="3.40.50.620">
    <property type="entry name" value="HUPs"/>
    <property type="match status" value="1"/>
</dbReference>
<keyword evidence="4 6" id="KW-0274">FAD</keyword>
<proteinExistence type="inferred from homology"/>
<evidence type="ECO:0000256" key="6">
    <source>
        <dbReference type="PIRSR" id="PIRSR602081-1"/>
    </source>
</evidence>
<dbReference type="GO" id="GO:0071949">
    <property type="term" value="F:FAD binding"/>
    <property type="evidence" value="ECO:0007669"/>
    <property type="project" value="TreeGrafter"/>
</dbReference>
<evidence type="ECO:0000256" key="8">
    <source>
        <dbReference type="SAM" id="MobiDB-lite"/>
    </source>
</evidence>
<dbReference type="PANTHER" id="PTHR11455">
    <property type="entry name" value="CRYPTOCHROME"/>
    <property type="match status" value="1"/>
</dbReference>
<keyword evidence="11" id="KW-1185">Reference proteome</keyword>
<keyword evidence="5 7" id="KW-0157">Chromophore</keyword>
<dbReference type="PROSITE" id="PS51645">
    <property type="entry name" value="PHR_CRY_ALPHA_BETA"/>
    <property type="match status" value="1"/>
</dbReference>
<evidence type="ECO:0000256" key="3">
    <source>
        <dbReference type="ARBA" id="ARBA00022630"/>
    </source>
</evidence>
<dbReference type="GO" id="GO:0000719">
    <property type="term" value="P:photoreactive repair"/>
    <property type="evidence" value="ECO:0007669"/>
    <property type="project" value="TreeGrafter"/>
</dbReference>
<dbReference type="InterPro" id="IPR036134">
    <property type="entry name" value="Crypto/Photolyase_FAD-like_sf"/>
</dbReference>
<dbReference type="InterPro" id="IPR006050">
    <property type="entry name" value="DNA_photolyase_N"/>
</dbReference>
<organism evidence="10 11">
    <name type="scientific">Modicisalibacter ilicicola DSM 19980</name>
    <dbReference type="NCBI Taxonomy" id="1121942"/>
    <lineage>
        <taxon>Bacteria</taxon>
        <taxon>Pseudomonadati</taxon>
        <taxon>Pseudomonadota</taxon>
        <taxon>Gammaproteobacteria</taxon>
        <taxon>Oceanospirillales</taxon>
        <taxon>Halomonadaceae</taxon>
        <taxon>Modicisalibacter</taxon>
    </lineage>
</organism>
<protein>
    <recommendedName>
        <fullName evidence="2 7">Cryptochrome DASH</fullName>
    </recommendedName>
</protein>
<accession>A0A1M5EM69</accession>
<dbReference type="Pfam" id="PF03441">
    <property type="entry name" value="FAD_binding_7"/>
    <property type="match status" value="1"/>
</dbReference>
<dbReference type="InterPro" id="IPR036155">
    <property type="entry name" value="Crypto/Photolyase_N_sf"/>
</dbReference>
<evidence type="ECO:0000259" key="9">
    <source>
        <dbReference type="PROSITE" id="PS51645"/>
    </source>
</evidence>
<dbReference type="GO" id="GO:0003913">
    <property type="term" value="F:DNA photolyase activity"/>
    <property type="evidence" value="ECO:0007669"/>
    <property type="project" value="InterPro"/>
</dbReference>
<feature type="region of interest" description="Disordered" evidence="8">
    <location>
        <begin position="170"/>
        <end position="205"/>
    </location>
</feature>
<dbReference type="InterPro" id="IPR018394">
    <property type="entry name" value="DNA_photolyase_1_CS_C"/>
</dbReference>
<dbReference type="NCBIfam" id="TIGR02765">
    <property type="entry name" value="crypto_DASH"/>
    <property type="match status" value="1"/>
</dbReference>
<dbReference type="STRING" id="1121942.SAMN02745148_03563"/>
<keyword evidence="3 6" id="KW-0285">Flavoprotein</keyword>
<dbReference type="Proteomes" id="UP000184346">
    <property type="component" value="Unassembled WGS sequence"/>
</dbReference>
<comment type="cofactor">
    <cofactor evidence="7">
        <name>(6R)-5,10-methylene-5,6,7,8-tetrahydrofolate</name>
        <dbReference type="ChEBI" id="CHEBI:15636"/>
    </cofactor>
    <text evidence="7">Binds 1 5,10-methenyltetrahydrofolate (MTHF) per subunit.</text>
</comment>
<dbReference type="Gene3D" id="1.25.40.80">
    <property type="match status" value="1"/>
</dbReference>
<dbReference type="Gene3D" id="1.10.579.10">
    <property type="entry name" value="DNA Cyclobutane Dipyrimidine Photolyase, subunit A, domain 3"/>
    <property type="match status" value="1"/>
</dbReference>
<keyword evidence="10" id="KW-0456">Lyase</keyword>
<dbReference type="InterPro" id="IPR002081">
    <property type="entry name" value="Cryptochrome/DNA_photolyase_1"/>
</dbReference>
<evidence type="ECO:0000256" key="5">
    <source>
        <dbReference type="ARBA" id="ARBA00022991"/>
    </source>
</evidence>
<dbReference type="Pfam" id="PF00875">
    <property type="entry name" value="DNA_photolyase"/>
    <property type="match status" value="1"/>
</dbReference>
<dbReference type="PANTHER" id="PTHR11455:SF22">
    <property type="entry name" value="CRYPTOCHROME DASH"/>
    <property type="match status" value="1"/>
</dbReference>
<dbReference type="GO" id="GO:0003677">
    <property type="term" value="F:DNA binding"/>
    <property type="evidence" value="ECO:0007669"/>
    <property type="project" value="TreeGrafter"/>
</dbReference>
<evidence type="ECO:0000256" key="4">
    <source>
        <dbReference type="ARBA" id="ARBA00022827"/>
    </source>
</evidence>
<evidence type="ECO:0000313" key="10">
    <source>
        <dbReference type="EMBL" id="SHF80297.1"/>
    </source>
</evidence>
<dbReference type="EMBL" id="FQUJ01000024">
    <property type="protein sequence ID" value="SHF80297.1"/>
    <property type="molecule type" value="Genomic_DNA"/>
</dbReference>
<dbReference type="PRINTS" id="PR00147">
    <property type="entry name" value="DNAPHOTLYASE"/>
</dbReference>
<evidence type="ECO:0000313" key="11">
    <source>
        <dbReference type="Proteomes" id="UP000184346"/>
    </source>
</evidence>
<dbReference type="SUPFAM" id="SSF52425">
    <property type="entry name" value="Cryptochrome/photolyase, N-terminal domain"/>
    <property type="match status" value="1"/>
</dbReference>
<evidence type="ECO:0000256" key="2">
    <source>
        <dbReference type="ARBA" id="ARBA00017881"/>
    </source>
</evidence>
<comment type="function">
    <text evidence="7">May have a photoreceptor function.</text>
</comment>
<dbReference type="PROSITE" id="PS00394">
    <property type="entry name" value="DNA_PHOTOLYASES_1_1"/>
    <property type="match status" value="1"/>
</dbReference>
<dbReference type="InterPro" id="IPR005101">
    <property type="entry name" value="Cryptochr/Photolyase_FAD-bd"/>
</dbReference>
<dbReference type="RefSeq" id="WP_072825432.1">
    <property type="nucleotide sequence ID" value="NZ_FQUJ01000024.1"/>
</dbReference>
<feature type="binding site" evidence="6">
    <location>
        <begin position="239"/>
        <end position="243"/>
    </location>
    <ligand>
        <name>FAD</name>
        <dbReference type="ChEBI" id="CHEBI:57692"/>
    </ligand>
</feature>
<gene>
    <name evidence="10" type="ORF">SAMN02745148_03563</name>
</gene>
<comment type="similarity">
    <text evidence="1 7">Belongs to the DNA photolyase class-1 family.</text>
</comment>
<feature type="binding site" evidence="6">
    <location>
        <begin position="376"/>
        <end position="378"/>
    </location>
    <ligand>
        <name>FAD</name>
        <dbReference type="ChEBI" id="CHEBI:57692"/>
    </ligand>
</feature>
<name>A0A1M5EM69_9GAMM</name>